<evidence type="ECO:0008006" key="4">
    <source>
        <dbReference type="Google" id="ProtNLM"/>
    </source>
</evidence>
<evidence type="ECO:0000313" key="3">
    <source>
        <dbReference type="Proteomes" id="UP000490386"/>
    </source>
</evidence>
<dbReference type="InterPro" id="IPR014229">
    <property type="entry name" value="Spore_YtfJ"/>
</dbReference>
<name>A0A7J5AZ93_9MICO</name>
<dbReference type="Pfam" id="PF09579">
    <property type="entry name" value="Spore_YtfJ"/>
    <property type="match status" value="1"/>
</dbReference>
<evidence type="ECO:0000256" key="1">
    <source>
        <dbReference type="SAM" id="Phobius"/>
    </source>
</evidence>
<reference evidence="2 3" key="1">
    <citation type="submission" date="2019-09" db="EMBL/GenBank/DDBJ databases">
        <title>Phylogeny of genus Pseudoclavibacter and closely related genus.</title>
        <authorList>
            <person name="Li Y."/>
        </authorList>
    </citation>
    <scope>NUCLEOTIDE SEQUENCE [LARGE SCALE GENOMIC DNA]</scope>
    <source>
        <strain evidence="2 3">THG-MD12</strain>
    </source>
</reference>
<dbReference type="RefSeq" id="WP_104253225.1">
    <property type="nucleotide sequence ID" value="NZ_CANKVH010000005.1"/>
</dbReference>
<dbReference type="EMBL" id="WBJX01000006">
    <property type="protein sequence ID" value="KAB1636394.1"/>
    <property type="molecule type" value="Genomic_DNA"/>
</dbReference>
<keyword evidence="1" id="KW-0472">Membrane</keyword>
<keyword evidence="1" id="KW-1133">Transmembrane helix</keyword>
<evidence type="ECO:0000313" key="2">
    <source>
        <dbReference type="EMBL" id="KAB1636394.1"/>
    </source>
</evidence>
<keyword evidence="1" id="KW-0812">Transmembrane</keyword>
<comment type="caution">
    <text evidence="2">The sequence shown here is derived from an EMBL/GenBank/DDBJ whole genome shotgun (WGS) entry which is preliminary data.</text>
</comment>
<feature type="transmembrane region" description="Helical" evidence="1">
    <location>
        <begin position="83"/>
        <end position="101"/>
    </location>
</feature>
<gene>
    <name evidence="2" type="ORF">F8O03_15665</name>
</gene>
<organism evidence="2 3">
    <name type="scientific">Pseudoclavibacter terrae</name>
    <dbReference type="NCBI Taxonomy" id="1530195"/>
    <lineage>
        <taxon>Bacteria</taxon>
        <taxon>Bacillati</taxon>
        <taxon>Actinomycetota</taxon>
        <taxon>Actinomycetes</taxon>
        <taxon>Micrococcales</taxon>
        <taxon>Microbacteriaceae</taxon>
        <taxon>Pseudoclavibacter</taxon>
    </lineage>
</organism>
<protein>
    <recommendedName>
        <fullName evidence="4">Sporulation protein</fullName>
    </recommendedName>
</protein>
<proteinExistence type="predicted"/>
<keyword evidence="3" id="KW-1185">Reference proteome</keyword>
<dbReference type="OrthoDB" id="4965215at2"/>
<dbReference type="AlphaFoldDB" id="A0A7J5AZ93"/>
<sequence length="110" mass="11434">MTNLTQNLTDSVKKLGVTLAYGEKVELGKATILPVALVSYGYGGGESNEEGQENSSGGGGGGMAVPVGAYVDDEFGTSFRPNIITLLVVSIPLVWTVGHALPRLIKALKK</sequence>
<dbReference type="Proteomes" id="UP000490386">
    <property type="component" value="Unassembled WGS sequence"/>
</dbReference>
<accession>A0A7J5AZ93</accession>